<evidence type="ECO:0000313" key="3">
    <source>
        <dbReference type="EMBL" id="MDM1697059.1"/>
    </source>
</evidence>
<dbReference type="Gene3D" id="3.90.190.10">
    <property type="entry name" value="Protein tyrosine phosphatase superfamily"/>
    <property type="match status" value="1"/>
</dbReference>
<gene>
    <name evidence="2" type="ORF">AKN88_00105</name>
    <name evidence="3" type="ORF">HX099_10375</name>
</gene>
<dbReference type="EMBL" id="JACANB010000008">
    <property type="protein sequence ID" value="MDM1697059.1"/>
    <property type="molecule type" value="Genomic_DNA"/>
</dbReference>
<dbReference type="EMBL" id="CP012365">
    <property type="protein sequence ID" value="AKX58523.1"/>
    <property type="molecule type" value="Genomic_DNA"/>
</dbReference>
<dbReference type="InterPro" id="IPR005939">
    <property type="entry name" value="BLH_phosphatase-like"/>
</dbReference>
<evidence type="ECO:0000313" key="4">
    <source>
        <dbReference type="Proteomes" id="UP000063953"/>
    </source>
</evidence>
<dbReference type="OrthoDB" id="9802771at2"/>
<dbReference type="SUPFAM" id="SSF52799">
    <property type="entry name" value="(Phosphotyrosine protein) phosphatases II"/>
    <property type="match status" value="1"/>
</dbReference>
<reference evidence="3" key="2">
    <citation type="submission" date="2020-06" db="EMBL/GenBank/DDBJ databases">
        <authorList>
            <person name="Dong N."/>
        </authorList>
    </citation>
    <scope>NUCLEOTIDE SEQUENCE</scope>
    <source>
        <strain evidence="3">DF46-2-2</strain>
    </source>
</reference>
<accession>A0A0K1XBE8</accession>
<dbReference type="Proteomes" id="UP001173465">
    <property type="component" value="Unassembled WGS sequence"/>
</dbReference>
<dbReference type="GO" id="GO:0016787">
    <property type="term" value="F:hydrolase activity"/>
    <property type="evidence" value="ECO:0007669"/>
    <property type="project" value="InterPro"/>
</dbReference>
<reference evidence="3" key="3">
    <citation type="journal article" date="2022" name="Sci. Total Environ.">
        <title>Prevalence, transmission, and molecular epidemiology of tet(X)-positive bacteria among humans, animals, and environmental niches in China: An epidemiological, and genomic-based study.</title>
        <authorList>
            <person name="Dong N."/>
            <person name="Zeng Y."/>
            <person name="Cai C."/>
            <person name="Sun C."/>
            <person name="Lu J."/>
            <person name="Liu C."/>
            <person name="Zhou H."/>
            <person name="Sun Q."/>
            <person name="Shu L."/>
            <person name="Wang H."/>
            <person name="Wang Y."/>
            <person name="Wang S."/>
            <person name="Wu C."/>
            <person name="Chan E.W."/>
            <person name="Chen G."/>
            <person name="Shen Z."/>
            <person name="Chen S."/>
            <person name="Zhang R."/>
        </authorList>
    </citation>
    <scope>NUCLEOTIDE SEQUENCE</scope>
    <source>
        <strain evidence="3">DF46-2-2</strain>
    </source>
</reference>
<dbReference type="Pfam" id="PF04273">
    <property type="entry name" value="BLH_phosphatase"/>
    <property type="match status" value="1"/>
</dbReference>
<dbReference type="Proteomes" id="UP000063953">
    <property type="component" value="Chromosome"/>
</dbReference>
<dbReference type="AlphaFoldDB" id="A0A0K1XBE8"/>
<evidence type="ECO:0000259" key="1">
    <source>
        <dbReference type="Pfam" id="PF04273"/>
    </source>
</evidence>
<protein>
    <submittedName>
        <fullName evidence="3">TIGR01244 family phosphatase</fullName>
    </submittedName>
</protein>
<feature type="domain" description="Beta-lactamase hydrolase-like protein phosphatase-like" evidence="1">
    <location>
        <begin position="2"/>
        <end position="109"/>
    </location>
</feature>
<evidence type="ECO:0000313" key="2">
    <source>
        <dbReference type="EMBL" id="AKX58523.1"/>
    </source>
</evidence>
<reference evidence="2 4" key="1">
    <citation type="journal article" date="2015" name="Genome Announc.">
        <title>Genome Sequences of Oblitimonas alkaliphila gen. nov. sp. nov. (Proposed), a Novel Bacterium of the Pseudomonadaceae Family.</title>
        <authorList>
            <person name="Lauer A.C."/>
            <person name="Nicholson A.C."/>
            <person name="Humrighouse B.W."/>
            <person name="Emery B."/>
            <person name="Drobish A."/>
            <person name="Juieng P."/>
            <person name="Loparev V."/>
            <person name="McQuiston J.R."/>
        </authorList>
    </citation>
    <scope>NUCLEOTIDE SEQUENCE [LARGE SCALE GENOMIC DNA]</scope>
    <source>
        <strain evidence="2 4">E5571</strain>
    </source>
</reference>
<keyword evidence="4" id="KW-1185">Reference proteome</keyword>
<proteinExistence type="predicted"/>
<name>A0A0K1XBE8_9GAMM</name>
<dbReference type="KEGG" id="pbb:AKN87_02015"/>
<dbReference type="STRING" id="1697053.AKN87_02015"/>
<dbReference type="CDD" id="cd14503">
    <property type="entry name" value="PTP-bact"/>
    <property type="match status" value="1"/>
</dbReference>
<sequence length="144" mass="15669">MDIKKISDSFSVVAQLQASDLEAVKAAGFKTLINNRPDAEDEGQPLNDDIAKKAAELDLVFYYLPVISGQVTDEAAAEFEKILAKVEAPVLAFCRSGNRCLCLWSLVNASQNKKPFAELQATAQQAGFDLTNLQARIEQRAGHA</sequence>
<dbReference type="GeneID" id="93983042"/>
<dbReference type="NCBIfam" id="TIGR01244">
    <property type="entry name" value="TIGR01244 family sulfur transferase"/>
    <property type="match status" value="1"/>
</dbReference>
<organism evidence="2 4">
    <name type="scientific">Thiopseudomonas alkaliphila</name>
    <dbReference type="NCBI Taxonomy" id="1697053"/>
    <lineage>
        <taxon>Bacteria</taxon>
        <taxon>Pseudomonadati</taxon>
        <taxon>Pseudomonadota</taxon>
        <taxon>Gammaproteobacteria</taxon>
        <taxon>Pseudomonadales</taxon>
        <taxon>Pseudomonadaceae</taxon>
        <taxon>Thiopseudomonas</taxon>
    </lineage>
</organism>
<dbReference type="InterPro" id="IPR029021">
    <property type="entry name" value="Prot-tyrosine_phosphatase-like"/>
</dbReference>
<dbReference type="RefSeq" id="WP_053099420.1">
    <property type="nucleotide sequence ID" value="NZ_CP012358.1"/>
</dbReference>